<evidence type="ECO:0000256" key="1">
    <source>
        <dbReference type="SAM" id="MobiDB-lite"/>
    </source>
</evidence>
<feature type="region of interest" description="Disordered" evidence="1">
    <location>
        <begin position="54"/>
        <end position="92"/>
    </location>
</feature>
<sequence length="208" mass="22573">MGEKLVGGQIEIRERTYGAAQAAHGHSGLQVVSGHVAHHERHSCAGQRDDVEPVAAQPGVPARGQVAGRRPHRRRRRQPLRKETALEGQRGRPLAVVSAGVVDAHRRSGHDLLRQQHVVGLEPAGVAGAQEDDSAQDDAAGEHRDEQPRMDLRSVVRGVAEADCGGAVLELIVRQEDGFTLRESVEERRAGRRRPQIGIPHLHFPGSV</sequence>
<dbReference type="EMBL" id="AP019621">
    <property type="protein sequence ID" value="BBJ47939.1"/>
    <property type="molecule type" value="Genomic_DNA"/>
</dbReference>
<protein>
    <submittedName>
        <fullName evidence="2">Uncharacterized protein</fullName>
    </submittedName>
</protein>
<accession>A0A499VG80</accession>
<gene>
    <name evidence="2" type="ORF">SAVMC3_05680</name>
</gene>
<reference evidence="2" key="1">
    <citation type="submission" date="2019-04" db="EMBL/GenBank/DDBJ databases">
        <title>Draft genome sequences of Streptomyces avermitilis MC3.</title>
        <authorList>
            <person name="Komaki H."/>
            <person name="Tamura T."/>
            <person name="Hosoyama A."/>
        </authorList>
    </citation>
    <scope>NUCLEOTIDE SEQUENCE</scope>
    <source>
        <strain evidence="2">MC3</strain>
    </source>
</reference>
<dbReference type="AlphaFoldDB" id="A0A499VG80"/>
<feature type="compositionally biased region" description="Basic residues" evidence="1">
    <location>
        <begin position="69"/>
        <end position="79"/>
    </location>
</feature>
<name>A0A499VG80_STRAX</name>
<proteinExistence type="predicted"/>
<evidence type="ECO:0000313" key="2">
    <source>
        <dbReference type="EMBL" id="BBJ47939.1"/>
    </source>
</evidence>
<feature type="region of interest" description="Disordered" evidence="1">
    <location>
        <begin position="127"/>
        <end position="148"/>
    </location>
</feature>
<organism evidence="2">
    <name type="scientific">Streptomyces avermitilis</name>
    <dbReference type="NCBI Taxonomy" id="33903"/>
    <lineage>
        <taxon>Bacteria</taxon>
        <taxon>Bacillati</taxon>
        <taxon>Actinomycetota</taxon>
        <taxon>Actinomycetes</taxon>
        <taxon>Kitasatosporales</taxon>
        <taxon>Streptomycetaceae</taxon>
        <taxon>Streptomyces</taxon>
    </lineage>
</organism>